<dbReference type="InterPro" id="IPR000086">
    <property type="entry name" value="NUDIX_hydrolase_dom"/>
</dbReference>
<dbReference type="InterPro" id="IPR020084">
    <property type="entry name" value="NUDIX_hydrolase_CS"/>
</dbReference>
<sequence length="153" mass="17425">MVDYIRDIRSKVGHNPIILNFSGGILVNEKNEVLLQKRADFKSWGLPGGAIEFGETAMDACVREFKEEAGLDVKVSDLFGVSTNFIQNYPNGDKAQSILALFLVKRNNKISNLVSDETLDLGYFDFKNLPKIFNEQHMNAINNYYSNKYPYFE</sequence>
<dbReference type="RefSeq" id="WP_217304426.1">
    <property type="nucleotide sequence ID" value="NZ_JAHQYH010000012.1"/>
</dbReference>
<organism evidence="4 5">
    <name type="scientific">Apilactobacillus waqarii</name>
    <dbReference type="NCBI Taxonomy" id="2851006"/>
    <lineage>
        <taxon>Bacteria</taxon>
        <taxon>Bacillati</taxon>
        <taxon>Bacillota</taxon>
        <taxon>Bacilli</taxon>
        <taxon>Lactobacillales</taxon>
        <taxon>Lactobacillaceae</taxon>
        <taxon>Apilactobacillus</taxon>
    </lineage>
</organism>
<comment type="cofactor">
    <cofactor evidence="1">
        <name>Mg(2+)</name>
        <dbReference type="ChEBI" id="CHEBI:18420"/>
    </cofactor>
</comment>
<dbReference type="GO" id="GO:0016787">
    <property type="term" value="F:hydrolase activity"/>
    <property type="evidence" value="ECO:0007669"/>
    <property type="project" value="UniProtKB-KW"/>
</dbReference>
<dbReference type="PROSITE" id="PS00893">
    <property type="entry name" value="NUDIX_BOX"/>
    <property type="match status" value="1"/>
</dbReference>
<name>A0ABS6M5Q5_9LACO</name>
<evidence type="ECO:0000259" key="3">
    <source>
        <dbReference type="PROSITE" id="PS51462"/>
    </source>
</evidence>
<evidence type="ECO:0000256" key="1">
    <source>
        <dbReference type="ARBA" id="ARBA00001946"/>
    </source>
</evidence>
<comment type="caution">
    <text evidence="4">The sequence shown here is derived from an EMBL/GenBank/DDBJ whole genome shotgun (WGS) entry which is preliminary data.</text>
</comment>
<dbReference type="CDD" id="cd04677">
    <property type="entry name" value="NUDIX_Hydrolase"/>
    <property type="match status" value="1"/>
</dbReference>
<reference evidence="4 5" key="1">
    <citation type="submission" date="2021-06" db="EMBL/GenBank/DDBJ databases">
        <title>Draft genome sequence of a glucan synthesizing Apilactobacillus waqareii isolate HBW1.</title>
        <authorList>
            <person name="Anwar M.A."/>
        </authorList>
    </citation>
    <scope>NUCLEOTIDE SEQUENCE [LARGE SCALE GENOMIC DNA]</scope>
    <source>
        <strain evidence="4 5">HBW1</strain>
    </source>
</reference>
<evidence type="ECO:0000256" key="2">
    <source>
        <dbReference type="ARBA" id="ARBA00022801"/>
    </source>
</evidence>
<evidence type="ECO:0000313" key="5">
    <source>
        <dbReference type="Proteomes" id="UP000751196"/>
    </source>
</evidence>
<feature type="domain" description="Nudix hydrolase" evidence="3">
    <location>
        <begin position="16"/>
        <end position="153"/>
    </location>
</feature>
<dbReference type="Pfam" id="PF00293">
    <property type="entry name" value="NUDIX"/>
    <property type="match status" value="1"/>
</dbReference>
<gene>
    <name evidence="4" type="ORF">KTJ72_06465</name>
</gene>
<proteinExistence type="predicted"/>
<keyword evidence="5" id="KW-1185">Reference proteome</keyword>
<dbReference type="Proteomes" id="UP000751196">
    <property type="component" value="Unassembled WGS sequence"/>
</dbReference>
<evidence type="ECO:0000313" key="4">
    <source>
        <dbReference type="EMBL" id="MBV0915519.1"/>
    </source>
</evidence>
<dbReference type="PANTHER" id="PTHR43046">
    <property type="entry name" value="GDP-MANNOSE MANNOSYL HYDROLASE"/>
    <property type="match status" value="1"/>
</dbReference>
<protein>
    <submittedName>
        <fullName evidence="4">NUDIX hydrolase</fullName>
    </submittedName>
</protein>
<dbReference type="PROSITE" id="PS51462">
    <property type="entry name" value="NUDIX"/>
    <property type="match status" value="1"/>
</dbReference>
<dbReference type="EMBL" id="JAHQYH010000012">
    <property type="protein sequence ID" value="MBV0915519.1"/>
    <property type="molecule type" value="Genomic_DNA"/>
</dbReference>
<accession>A0ABS6M5Q5</accession>
<dbReference type="PANTHER" id="PTHR43046:SF2">
    <property type="entry name" value="8-OXO-DGTP DIPHOSPHATASE-RELATED"/>
    <property type="match status" value="1"/>
</dbReference>
<keyword evidence="2 4" id="KW-0378">Hydrolase</keyword>